<dbReference type="EMBL" id="FNVR01000001">
    <property type="protein sequence ID" value="SEF47889.1"/>
    <property type="molecule type" value="Genomic_DNA"/>
</dbReference>
<dbReference type="EC" id="1.1.1.271" evidence="3 9"/>
<name>A0A1H5SBD1_9BACT</name>
<feature type="binding site" evidence="9">
    <location>
        <position position="190"/>
    </location>
    <ligand>
        <name>substrate</name>
    </ligand>
</feature>
<feature type="binding site" evidence="9">
    <location>
        <position position="209"/>
    </location>
    <ligand>
        <name>substrate</name>
    </ligand>
</feature>
<dbReference type="Proteomes" id="UP000236736">
    <property type="component" value="Unassembled WGS sequence"/>
</dbReference>
<feature type="binding site" evidence="9">
    <location>
        <begin position="13"/>
        <end position="19"/>
    </location>
    <ligand>
        <name>NADP(+)</name>
        <dbReference type="ChEBI" id="CHEBI:58349"/>
    </ligand>
</feature>
<dbReference type="GO" id="GO:0070401">
    <property type="term" value="F:NADP+ binding"/>
    <property type="evidence" value="ECO:0007669"/>
    <property type="project" value="UniProtKB-UniRule"/>
</dbReference>
<organism evidence="11 12">
    <name type="scientific">Algoriphagus boritolerans DSM 17298 = JCM 18970</name>
    <dbReference type="NCBI Taxonomy" id="1120964"/>
    <lineage>
        <taxon>Bacteria</taxon>
        <taxon>Pseudomonadati</taxon>
        <taxon>Bacteroidota</taxon>
        <taxon>Cytophagia</taxon>
        <taxon>Cytophagales</taxon>
        <taxon>Cyclobacteriaceae</taxon>
        <taxon>Algoriphagus</taxon>
    </lineage>
</organism>
<feature type="binding site" evidence="9">
    <location>
        <position position="182"/>
    </location>
    <ligand>
        <name>NADP(+)</name>
        <dbReference type="ChEBI" id="CHEBI:58349"/>
    </ligand>
</feature>
<feature type="site" description="Important for catalytic activity" evidence="9">
    <location>
        <position position="112"/>
    </location>
</feature>
<dbReference type="InterPro" id="IPR001509">
    <property type="entry name" value="Epimerase_deHydtase"/>
</dbReference>
<evidence type="ECO:0000256" key="4">
    <source>
        <dbReference type="ARBA" id="ARBA00022857"/>
    </source>
</evidence>
<comment type="catalytic activity">
    <reaction evidence="8 9">
        <text>GDP-beta-L-fucose + NADP(+) = GDP-4-dehydro-alpha-D-rhamnose + NADPH + H(+)</text>
        <dbReference type="Rhea" id="RHEA:18885"/>
        <dbReference type="ChEBI" id="CHEBI:15378"/>
        <dbReference type="ChEBI" id="CHEBI:57273"/>
        <dbReference type="ChEBI" id="CHEBI:57783"/>
        <dbReference type="ChEBI" id="CHEBI:57964"/>
        <dbReference type="ChEBI" id="CHEBI:58349"/>
        <dbReference type="EC" id="1.1.1.271"/>
    </reaction>
</comment>
<keyword evidence="4 9" id="KW-0521">NADP</keyword>
<dbReference type="STRING" id="1120964.GCA_001313265_02335"/>
<evidence type="ECO:0000256" key="9">
    <source>
        <dbReference type="HAMAP-Rule" id="MF_00956"/>
    </source>
</evidence>
<proteinExistence type="inferred from homology"/>
<evidence type="ECO:0000313" key="11">
    <source>
        <dbReference type="EMBL" id="SEF47889.1"/>
    </source>
</evidence>
<comment type="similarity">
    <text evidence="2 9">Belongs to the NAD(P)-dependent epimerase/dehydratase family. Fucose synthase subfamily.</text>
</comment>
<keyword evidence="7 9" id="KW-0511">Multifunctional enzyme</keyword>
<dbReference type="AlphaFoldDB" id="A0A1H5SBD1"/>
<keyword evidence="12" id="KW-1185">Reference proteome</keyword>
<comment type="function">
    <text evidence="9">Catalyzes the two-step NADP-dependent conversion of GDP-4-dehydro-6-deoxy-D-mannose to GDP-fucose, involving an epimerase and a reductase reaction.</text>
</comment>
<feature type="binding site" evidence="9">
    <location>
        <begin position="108"/>
        <end position="111"/>
    </location>
    <ligand>
        <name>NADP(+)</name>
        <dbReference type="ChEBI" id="CHEBI:58349"/>
    </ligand>
</feature>
<feature type="active site" description="Proton donor/acceptor" evidence="9">
    <location>
        <position position="139"/>
    </location>
</feature>
<accession>A0A1H5SBD1</accession>
<dbReference type="InterPro" id="IPR028614">
    <property type="entry name" value="GDP_fucose/colitose_synth"/>
</dbReference>
<evidence type="ECO:0000256" key="7">
    <source>
        <dbReference type="ARBA" id="ARBA00023268"/>
    </source>
</evidence>
<dbReference type="GO" id="GO:0042351">
    <property type="term" value="P:'de novo' GDP-L-fucose biosynthetic process"/>
    <property type="evidence" value="ECO:0007669"/>
    <property type="project" value="UniProtKB-UniRule"/>
</dbReference>
<dbReference type="Gene3D" id="3.90.25.10">
    <property type="entry name" value="UDP-galactose 4-epimerase, domain 1"/>
    <property type="match status" value="1"/>
</dbReference>
<evidence type="ECO:0000256" key="1">
    <source>
        <dbReference type="ARBA" id="ARBA00004883"/>
    </source>
</evidence>
<dbReference type="Pfam" id="PF01370">
    <property type="entry name" value="Epimerase"/>
    <property type="match status" value="1"/>
</dbReference>
<keyword evidence="6 9" id="KW-0413">Isomerase</keyword>
<feature type="binding site" evidence="9">
    <location>
        <begin position="166"/>
        <end position="169"/>
    </location>
    <ligand>
        <name>NADP(+)</name>
        <dbReference type="ChEBI" id="CHEBI:58349"/>
    </ligand>
</feature>
<evidence type="ECO:0000256" key="8">
    <source>
        <dbReference type="ARBA" id="ARBA00051935"/>
    </source>
</evidence>
<dbReference type="UniPathway" id="UPA00128">
    <property type="reaction ID" value="UER00191"/>
</dbReference>
<dbReference type="SUPFAM" id="SSF51735">
    <property type="entry name" value="NAD(P)-binding Rossmann-fold domains"/>
    <property type="match status" value="1"/>
</dbReference>
<dbReference type="FunFam" id="3.40.50.720:FF:000101">
    <property type="entry name" value="GDP-L-fucose synthase"/>
    <property type="match status" value="1"/>
</dbReference>
<evidence type="ECO:0000256" key="5">
    <source>
        <dbReference type="ARBA" id="ARBA00023002"/>
    </source>
</evidence>
<feature type="domain" description="NAD-dependent epimerase/dehydratase" evidence="10">
    <location>
        <begin position="9"/>
        <end position="244"/>
    </location>
</feature>
<dbReference type="GO" id="GO:0050577">
    <property type="term" value="F:GDP-L-fucose synthase activity"/>
    <property type="evidence" value="ECO:0007669"/>
    <property type="project" value="UniProtKB-UniRule"/>
</dbReference>
<dbReference type="PANTHER" id="PTHR43238">
    <property type="entry name" value="GDP-L-FUCOSE SYNTHASE"/>
    <property type="match status" value="1"/>
</dbReference>
<reference evidence="12" key="1">
    <citation type="submission" date="2016-10" db="EMBL/GenBank/DDBJ databases">
        <authorList>
            <person name="Varghese N."/>
            <person name="Submissions S."/>
        </authorList>
    </citation>
    <scope>NUCLEOTIDE SEQUENCE [LARGE SCALE GENOMIC DNA]</scope>
    <source>
        <strain evidence="12">DSM 17298</strain>
    </source>
</reference>
<dbReference type="CDD" id="cd05239">
    <property type="entry name" value="GDP_FS_SDR_e"/>
    <property type="match status" value="1"/>
</dbReference>
<dbReference type="PANTHER" id="PTHR43238:SF1">
    <property type="entry name" value="GDP-L-FUCOSE SYNTHASE"/>
    <property type="match status" value="1"/>
</dbReference>
<keyword evidence="5 9" id="KW-0560">Oxidoreductase</keyword>
<gene>
    <name evidence="9" type="primary">fcl</name>
    <name evidence="11" type="ORF">SAMN03080598_00372</name>
</gene>
<feature type="site" description="Important for catalytic activity" evidence="9">
    <location>
        <position position="110"/>
    </location>
</feature>
<feature type="binding site" evidence="9">
    <location>
        <position position="276"/>
    </location>
    <ligand>
        <name>substrate</name>
    </ligand>
</feature>
<dbReference type="GO" id="GO:0016853">
    <property type="term" value="F:isomerase activity"/>
    <property type="evidence" value="ECO:0007669"/>
    <property type="project" value="UniProtKB-KW"/>
</dbReference>
<evidence type="ECO:0000313" key="12">
    <source>
        <dbReference type="Proteomes" id="UP000236736"/>
    </source>
</evidence>
<evidence type="ECO:0000256" key="2">
    <source>
        <dbReference type="ARBA" id="ARBA00005959"/>
    </source>
</evidence>
<feature type="binding site" evidence="9">
    <location>
        <position position="143"/>
    </location>
    <ligand>
        <name>NADP(+)</name>
        <dbReference type="ChEBI" id="CHEBI:58349"/>
    </ligand>
</feature>
<protein>
    <recommendedName>
        <fullName evidence="3 9">GDP-L-fucose synthase</fullName>
        <ecNumber evidence="3 9">1.1.1.271</ecNumber>
    </recommendedName>
    <alternativeName>
        <fullName evidence="9">GDP-4-keto-6-deoxy-D-mannose-3,5-epimerase-4-reductase</fullName>
    </alternativeName>
</protein>
<evidence type="ECO:0000256" key="3">
    <source>
        <dbReference type="ARBA" id="ARBA00012371"/>
    </source>
</evidence>
<sequence length="322" mass="36261">MTINHHSRIYIAGHRGMVGSAIWRALEAKGYSNLIGKTSAELDLRNQKAVSDFFQTEKPEVVIDAAARVGGILANNEYPYPFLMENLQIQNNLIDYSLKADVKKFIFLGSSCIYPKLAPQPLKEEYLLTGPLEPTNEWYAVAKITGVKACEAIRKQFGKDYISLMPTNLYGPYDNFDLKTSHVLPAMIRKFHEAKQSTVDGRQSTVSLWGSGTPMREFLFVEDLADAVVFALENKFEDNLYNVGTGADLTIRELAELIQKTVGHAGEIIWDSSKPDGTPRKLMDVSKMEKAGWKAKVGLEEGIKRTYVWFLEHQDSFKEVKI</sequence>
<feature type="binding site" evidence="9">
    <location>
        <position position="216"/>
    </location>
    <ligand>
        <name>substrate</name>
    </ligand>
</feature>
<dbReference type="HAMAP" id="MF_00956">
    <property type="entry name" value="GDP_fucose_synth"/>
    <property type="match status" value="1"/>
</dbReference>
<dbReference type="Gene3D" id="3.40.50.720">
    <property type="entry name" value="NAD(P)-binding Rossmann-like Domain"/>
    <property type="match status" value="1"/>
</dbReference>
<evidence type="ECO:0000259" key="10">
    <source>
        <dbReference type="Pfam" id="PF01370"/>
    </source>
</evidence>
<comment type="pathway">
    <text evidence="1 9">Nucleotide-sugar biosynthesis; GDP-L-fucose biosynthesis via de novo pathway; GDP-L-fucose from GDP-alpha-D-mannose: step 2/2.</text>
</comment>
<dbReference type="InterPro" id="IPR036291">
    <property type="entry name" value="NAD(P)-bd_dom_sf"/>
</dbReference>
<evidence type="ECO:0000256" key="6">
    <source>
        <dbReference type="ARBA" id="ARBA00023235"/>
    </source>
</evidence>